<dbReference type="InterPro" id="IPR010264">
    <property type="entry name" value="Self-incomp_S1"/>
</dbReference>
<evidence type="ECO:0000313" key="7">
    <source>
        <dbReference type="EMBL" id="KAF7844660.1"/>
    </source>
</evidence>
<reference evidence="7" key="1">
    <citation type="submission" date="2020-09" db="EMBL/GenBank/DDBJ databases">
        <title>Genome-Enabled Discovery of Anthraquinone Biosynthesis in Senna tora.</title>
        <authorList>
            <person name="Kang S.-H."/>
            <person name="Pandey R.P."/>
            <person name="Lee C.-M."/>
            <person name="Sim J.-S."/>
            <person name="Jeong J.-T."/>
            <person name="Choi B.-S."/>
            <person name="Jung M."/>
            <person name="Ginzburg D."/>
            <person name="Zhao K."/>
            <person name="Won S.Y."/>
            <person name="Oh T.-J."/>
            <person name="Yu Y."/>
            <person name="Kim N.-H."/>
            <person name="Lee O.R."/>
            <person name="Lee T.-H."/>
            <person name="Bashyal P."/>
            <person name="Kim T.-S."/>
            <person name="Lee W.-H."/>
            <person name="Kawkins C."/>
            <person name="Kim C.-K."/>
            <person name="Kim J.S."/>
            <person name="Ahn B.O."/>
            <person name="Rhee S.Y."/>
            <person name="Sohng J.K."/>
        </authorList>
    </citation>
    <scope>NUCLEOTIDE SEQUENCE</scope>
    <source>
        <tissue evidence="7">Leaf</tissue>
    </source>
</reference>
<keyword evidence="3 6" id="KW-0713">Self-incompatibility</keyword>
<dbReference type="Proteomes" id="UP000634136">
    <property type="component" value="Unassembled WGS sequence"/>
</dbReference>
<evidence type="ECO:0000256" key="5">
    <source>
        <dbReference type="ARBA" id="ARBA00022729"/>
    </source>
</evidence>
<evidence type="ECO:0000256" key="6">
    <source>
        <dbReference type="RuleBase" id="RU367044"/>
    </source>
</evidence>
<feature type="signal peptide" evidence="6">
    <location>
        <begin position="1"/>
        <end position="32"/>
    </location>
</feature>
<sequence>MSQSFRITTLLPTTLTVLLLLASESSNVVVHAKTHVRVYNGLDHGNILTVHCKSSDDDIGTLVVRPGGFFEFSFKVDFFFTTLFHCTFQWPGVTHRFDIYDAVREDCLECYWRITESQPLDGRTSFTWAIENSVIPSQSSISLAMTLSRVFERITSWQLACGFQPEARVLC</sequence>
<dbReference type="GO" id="GO:0005576">
    <property type="term" value="C:extracellular region"/>
    <property type="evidence" value="ECO:0007669"/>
    <property type="project" value="UniProtKB-SubCell"/>
</dbReference>
<protein>
    <recommendedName>
        <fullName evidence="6">S-protein homolog</fullName>
    </recommendedName>
</protein>
<comment type="caution">
    <text evidence="7">The sequence shown here is derived from an EMBL/GenBank/DDBJ whole genome shotgun (WGS) entry which is preliminary data.</text>
</comment>
<dbReference type="SUPFAM" id="SSF49503">
    <property type="entry name" value="Cupredoxins"/>
    <property type="match status" value="1"/>
</dbReference>
<dbReference type="PANTHER" id="PTHR31232">
    <property type="match status" value="1"/>
</dbReference>
<dbReference type="GO" id="GO:0060320">
    <property type="term" value="P:rejection of self pollen"/>
    <property type="evidence" value="ECO:0007669"/>
    <property type="project" value="UniProtKB-KW"/>
</dbReference>
<keyword evidence="5 6" id="KW-0732">Signal</keyword>
<evidence type="ECO:0000256" key="1">
    <source>
        <dbReference type="ARBA" id="ARBA00004613"/>
    </source>
</evidence>
<keyword evidence="8" id="KW-1185">Reference proteome</keyword>
<keyword evidence="4 6" id="KW-0964">Secreted</keyword>
<accession>A0A834XFS7</accession>
<evidence type="ECO:0000256" key="2">
    <source>
        <dbReference type="ARBA" id="ARBA00005581"/>
    </source>
</evidence>
<name>A0A834XFS7_9FABA</name>
<evidence type="ECO:0000313" key="8">
    <source>
        <dbReference type="Proteomes" id="UP000634136"/>
    </source>
</evidence>
<feature type="chain" id="PRO_5033111960" description="S-protein homolog" evidence="6">
    <location>
        <begin position="33"/>
        <end position="171"/>
    </location>
</feature>
<gene>
    <name evidence="7" type="ORF">G2W53_001565</name>
</gene>
<organism evidence="7 8">
    <name type="scientific">Senna tora</name>
    <dbReference type="NCBI Taxonomy" id="362788"/>
    <lineage>
        <taxon>Eukaryota</taxon>
        <taxon>Viridiplantae</taxon>
        <taxon>Streptophyta</taxon>
        <taxon>Embryophyta</taxon>
        <taxon>Tracheophyta</taxon>
        <taxon>Spermatophyta</taxon>
        <taxon>Magnoliopsida</taxon>
        <taxon>eudicotyledons</taxon>
        <taxon>Gunneridae</taxon>
        <taxon>Pentapetalae</taxon>
        <taxon>rosids</taxon>
        <taxon>fabids</taxon>
        <taxon>Fabales</taxon>
        <taxon>Fabaceae</taxon>
        <taxon>Caesalpinioideae</taxon>
        <taxon>Cassia clade</taxon>
        <taxon>Senna</taxon>
    </lineage>
</organism>
<dbReference type="InterPro" id="IPR008972">
    <property type="entry name" value="Cupredoxin"/>
</dbReference>
<dbReference type="PANTHER" id="PTHR31232:SF43">
    <property type="entry name" value="S-PROTEIN HOMOLOG 29-RELATED"/>
    <property type="match status" value="1"/>
</dbReference>
<comment type="subcellular location">
    <subcellularLocation>
        <location evidence="1 6">Secreted</location>
    </subcellularLocation>
</comment>
<proteinExistence type="inferred from homology"/>
<dbReference type="OrthoDB" id="1842729at2759"/>
<evidence type="ECO:0000256" key="4">
    <source>
        <dbReference type="ARBA" id="ARBA00022525"/>
    </source>
</evidence>
<evidence type="ECO:0000256" key="3">
    <source>
        <dbReference type="ARBA" id="ARBA00022471"/>
    </source>
</evidence>
<comment type="similarity">
    <text evidence="2 6">Belongs to the plant self-incompatibility (S1) protein family.</text>
</comment>
<dbReference type="AlphaFoldDB" id="A0A834XFS7"/>
<dbReference type="Pfam" id="PF05938">
    <property type="entry name" value="Self-incomp_S1"/>
    <property type="match status" value="1"/>
</dbReference>
<dbReference type="EMBL" id="JAAIUW010000001">
    <property type="protein sequence ID" value="KAF7844660.1"/>
    <property type="molecule type" value="Genomic_DNA"/>
</dbReference>